<dbReference type="InterPro" id="IPR015421">
    <property type="entry name" value="PyrdxlP-dep_Trfase_major"/>
</dbReference>
<protein>
    <recommendedName>
        <fullName evidence="3 8">Cysteine desulfurase</fullName>
        <ecNumber evidence="3 8">2.8.1.7</ecNumber>
    </recommendedName>
</protein>
<keyword evidence="5 8" id="KW-0663">Pyridoxal phosphate</keyword>
<evidence type="ECO:0000313" key="10">
    <source>
        <dbReference type="EMBL" id="KKT45307.1"/>
    </source>
</evidence>
<evidence type="ECO:0000256" key="3">
    <source>
        <dbReference type="ARBA" id="ARBA00012239"/>
    </source>
</evidence>
<dbReference type="CDD" id="cd06453">
    <property type="entry name" value="SufS_like"/>
    <property type="match status" value="1"/>
</dbReference>
<evidence type="ECO:0000256" key="4">
    <source>
        <dbReference type="ARBA" id="ARBA00022679"/>
    </source>
</evidence>
<dbReference type="GO" id="GO:0006534">
    <property type="term" value="P:cysteine metabolic process"/>
    <property type="evidence" value="ECO:0007669"/>
    <property type="project" value="UniProtKB-UniRule"/>
</dbReference>
<comment type="function">
    <text evidence="8">Catalyzes the removal of elemental sulfur and selenium atoms from L-cysteine, L-cystine, L-selenocysteine, and L-selenocystine to produce L-alanine.</text>
</comment>
<dbReference type="Gene3D" id="3.40.640.10">
    <property type="entry name" value="Type I PLP-dependent aspartate aminotransferase-like (Major domain)"/>
    <property type="match status" value="1"/>
</dbReference>
<dbReference type="EMBL" id="LCIA01000008">
    <property type="protein sequence ID" value="KKT45307.1"/>
    <property type="molecule type" value="Genomic_DNA"/>
</dbReference>
<dbReference type="InterPro" id="IPR000192">
    <property type="entry name" value="Aminotrans_V_dom"/>
</dbReference>
<dbReference type="InterPro" id="IPR010970">
    <property type="entry name" value="Cys_dSase_SufS"/>
</dbReference>
<evidence type="ECO:0000259" key="9">
    <source>
        <dbReference type="Pfam" id="PF00266"/>
    </source>
</evidence>
<comment type="cofactor">
    <cofactor evidence="1 7">
        <name>pyridoxal 5'-phosphate</name>
        <dbReference type="ChEBI" id="CHEBI:597326"/>
    </cofactor>
</comment>
<keyword evidence="4 8" id="KW-0808">Transferase</keyword>
<evidence type="ECO:0000313" key="11">
    <source>
        <dbReference type="Proteomes" id="UP000034128"/>
    </source>
</evidence>
<dbReference type="GO" id="GO:0031071">
    <property type="term" value="F:cysteine desulfurase activity"/>
    <property type="evidence" value="ECO:0007669"/>
    <property type="project" value="UniProtKB-UniRule"/>
</dbReference>
<dbReference type="InterPro" id="IPR020578">
    <property type="entry name" value="Aminotrans_V_PyrdxlP_BS"/>
</dbReference>
<gene>
    <name evidence="10" type="ORF">UW36_C0008G0008</name>
</gene>
<sequence length="411" mass="44559">MLDTNTLKKDFPILEMKVNGKDLVYLDNAATTQKPEKVLAAVDTYYRICNANVHRGSHTLSDNATSLYERSRESVAKFIGAKPTEIIFTRNATEGINLVAYSYGLATLHTGDEILIGGWEHHSNLVPWQEVCHKTGARLVYTYPDNQGLFDFADFCSKLGARTKIVAVGHASNVLGTIYPVAEIAAEAKKVGALVVVDGAQSLPHLPVNIKQLSCDALAFSGHKMLGPMGIGVLWLDESLQESLSPFLTGGGMVLEVDENKASWEKPPHKFEAGTPNVSGAVGLAAAIDYIKTIGIEEIRKHEIELSSYALQAFADLARGFQNLRILGPMDATKRTGLISFHMQGVHAHDVSAILDQRGIAVRSGYHCAMPLHTHLGIGPTVRASWYLYNSQADITALVSGISDAKKILLA</sequence>
<organism evidence="10 11">
    <name type="scientific">candidate division WWE3 bacterium GW2011_GWA2_44_16</name>
    <dbReference type="NCBI Taxonomy" id="1619110"/>
    <lineage>
        <taxon>Bacteria</taxon>
        <taxon>Katanobacteria</taxon>
    </lineage>
</organism>
<evidence type="ECO:0000256" key="5">
    <source>
        <dbReference type="ARBA" id="ARBA00022898"/>
    </source>
</evidence>
<dbReference type="InterPro" id="IPR016454">
    <property type="entry name" value="Cysteine_dSase"/>
</dbReference>
<evidence type="ECO:0000256" key="1">
    <source>
        <dbReference type="ARBA" id="ARBA00001933"/>
    </source>
</evidence>
<name>A0A0G1JMW8_UNCKA</name>
<dbReference type="SUPFAM" id="SSF53383">
    <property type="entry name" value="PLP-dependent transferases"/>
    <property type="match status" value="1"/>
</dbReference>
<evidence type="ECO:0000256" key="2">
    <source>
        <dbReference type="ARBA" id="ARBA00010447"/>
    </source>
</evidence>
<evidence type="ECO:0000256" key="8">
    <source>
        <dbReference type="RuleBase" id="RU004506"/>
    </source>
</evidence>
<dbReference type="Gene3D" id="3.90.1150.10">
    <property type="entry name" value="Aspartate Aminotransferase, domain 1"/>
    <property type="match status" value="1"/>
</dbReference>
<dbReference type="AlphaFoldDB" id="A0A0G1JMW8"/>
<dbReference type="PATRIC" id="fig|1619110.3.peg.377"/>
<dbReference type="InterPro" id="IPR015424">
    <property type="entry name" value="PyrdxlP-dep_Trfase"/>
</dbReference>
<reference evidence="10 11" key="1">
    <citation type="journal article" date="2015" name="Nature">
        <title>rRNA introns, odd ribosomes, and small enigmatic genomes across a large radiation of phyla.</title>
        <authorList>
            <person name="Brown C.T."/>
            <person name="Hug L.A."/>
            <person name="Thomas B.C."/>
            <person name="Sharon I."/>
            <person name="Castelle C.J."/>
            <person name="Singh A."/>
            <person name="Wilkins M.J."/>
            <person name="Williams K.H."/>
            <person name="Banfield J.F."/>
        </authorList>
    </citation>
    <scope>NUCLEOTIDE SEQUENCE [LARGE SCALE GENOMIC DNA]</scope>
</reference>
<dbReference type="GO" id="GO:0030170">
    <property type="term" value="F:pyridoxal phosphate binding"/>
    <property type="evidence" value="ECO:0007669"/>
    <property type="project" value="UniProtKB-UniRule"/>
</dbReference>
<dbReference type="Proteomes" id="UP000034128">
    <property type="component" value="Unassembled WGS sequence"/>
</dbReference>
<dbReference type="InterPro" id="IPR015422">
    <property type="entry name" value="PyrdxlP-dep_Trfase_small"/>
</dbReference>
<accession>A0A0G1JMW8</accession>
<evidence type="ECO:0000256" key="6">
    <source>
        <dbReference type="ARBA" id="ARBA00050776"/>
    </source>
</evidence>
<comment type="similarity">
    <text evidence="2 8">Belongs to the class-V pyridoxal-phosphate-dependent aminotransferase family. Csd subfamily.</text>
</comment>
<proteinExistence type="inferred from homology"/>
<dbReference type="PANTHER" id="PTHR43586">
    <property type="entry name" value="CYSTEINE DESULFURASE"/>
    <property type="match status" value="1"/>
</dbReference>
<feature type="domain" description="Aminotransferase class V" evidence="9">
    <location>
        <begin position="24"/>
        <end position="398"/>
    </location>
</feature>
<dbReference type="EC" id="2.8.1.7" evidence="3 8"/>
<dbReference type="PANTHER" id="PTHR43586:SF8">
    <property type="entry name" value="CYSTEINE DESULFURASE 1, CHLOROPLASTIC"/>
    <property type="match status" value="1"/>
</dbReference>
<comment type="catalytic activity">
    <reaction evidence="6 8">
        <text>(sulfur carrier)-H + L-cysteine = (sulfur carrier)-SH + L-alanine</text>
        <dbReference type="Rhea" id="RHEA:43892"/>
        <dbReference type="Rhea" id="RHEA-COMP:14737"/>
        <dbReference type="Rhea" id="RHEA-COMP:14739"/>
        <dbReference type="ChEBI" id="CHEBI:29917"/>
        <dbReference type="ChEBI" id="CHEBI:35235"/>
        <dbReference type="ChEBI" id="CHEBI:57972"/>
        <dbReference type="ChEBI" id="CHEBI:64428"/>
        <dbReference type="EC" id="2.8.1.7"/>
    </reaction>
</comment>
<dbReference type="PIRSF" id="PIRSF005572">
    <property type="entry name" value="NifS"/>
    <property type="match status" value="1"/>
</dbReference>
<dbReference type="NCBIfam" id="TIGR01979">
    <property type="entry name" value="sufS"/>
    <property type="match status" value="1"/>
</dbReference>
<comment type="caution">
    <text evidence="10">The sequence shown here is derived from an EMBL/GenBank/DDBJ whole genome shotgun (WGS) entry which is preliminary data.</text>
</comment>
<dbReference type="Pfam" id="PF00266">
    <property type="entry name" value="Aminotran_5"/>
    <property type="match status" value="1"/>
</dbReference>
<dbReference type="PROSITE" id="PS00595">
    <property type="entry name" value="AA_TRANSFER_CLASS_5"/>
    <property type="match status" value="1"/>
</dbReference>
<dbReference type="STRING" id="1619110.UW36_C0008G0008"/>
<evidence type="ECO:0000256" key="7">
    <source>
        <dbReference type="RuleBase" id="RU004504"/>
    </source>
</evidence>